<dbReference type="CDD" id="cd06225">
    <property type="entry name" value="HAMP"/>
    <property type="match status" value="1"/>
</dbReference>
<dbReference type="Pfam" id="PF00512">
    <property type="entry name" value="HisKA"/>
    <property type="match status" value="1"/>
</dbReference>
<dbReference type="InterPro" id="IPR003660">
    <property type="entry name" value="HAMP_dom"/>
</dbReference>
<dbReference type="SMART" id="SM00388">
    <property type="entry name" value="HisKA"/>
    <property type="match status" value="1"/>
</dbReference>
<organism evidence="15 16">
    <name type="scientific">Umezawaea endophytica</name>
    <dbReference type="NCBI Taxonomy" id="1654476"/>
    <lineage>
        <taxon>Bacteria</taxon>
        <taxon>Bacillati</taxon>
        <taxon>Actinomycetota</taxon>
        <taxon>Actinomycetes</taxon>
        <taxon>Pseudonocardiales</taxon>
        <taxon>Pseudonocardiaceae</taxon>
        <taxon>Umezawaea</taxon>
    </lineage>
</organism>
<keyword evidence="8 12" id="KW-1133">Transmembrane helix</keyword>
<keyword evidence="5" id="KW-0808">Transferase</keyword>
<keyword evidence="4" id="KW-0597">Phosphoprotein</keyword>
<dbReference type="InterPro" id="IPR036097">
    <property type="entry name" value="HisK_dim/P_sf"/>
</dbReference>
<evidence type="ECO:0000256" key="9">
    <source>
        <dbReference type="ARBA" id="ARBA00023012"/>
    </source>
</evidence>
<dbReference type="InterPro" id="IPR005467">
    <property type="entry name" value="His_kinase_dom"/>
</dbReference>
<name>A0A9X2VT79_9PSEU</name>
<reference evidence="15" key="1">
    <citation type="submission" date="2022-08" db="EMBL/GenBank/DDBJ databases">
        <authorList>
            <person name="Tistechok S."/>
            <person name="Samborskyy M."/>
            <person name="Roman I."/>
        </authorList>
    </citation>
    <scope>NUCLEOTIDE SEQUENCE</scope>
    <source>
        <strain evidence="15">DSM 103496</strain>
    </source>
</reference>
<dbReference type="InterPro" id="IPR003661">
    <property type="entry name" value="HisK_dim/P_dom"/>
</dbReference>
<evidence type="ECO:0000313" key="16">
    <source>
        <dbReference type="Proteomes" id="UP001141259"/>
    </source>
</evidence>
<evidence type="ECO:0000256" key="2">
    <source>
        <dbReference type="ARBA" id="ARBA00004236"/>
    </source>
</evidence>
<evidence type="ECO:0000256" key="12">
    <source>
        <dbReference type="SAM" id="Phobius"/>
    </source>
</evidence>
<evidence type="ECO:0000256" key="11">
    <source>
        <dbReference type="SAM" id="Coils"/>
    </source>
</evidence>
<proteinExistence type="predicted"/>
<keyword evidence="7 15" id="KW-0418">Kinase</keyword>
<comment type="subcellular location">
    <subcellularLocation>
        <location evidence="2">Cell membrane</location>
    </subcellularLocation>
</comment>
<keyword evidence="9" id="KW-0902">Two-component regulatory system</keyword>
<dbReference type="Gene3D" id="1.10.287.130">
    <property type="match status" value="1"/>
</dbReference>
<dbReference type="InterPro" id="IPR004358">
    <property type="entry name" value="Sig_transdc_His_kin-like_C"/>
</dbReference>
<evidence type="ECO:0000259" key="14">
    <source>
        <dbReference type="PROSITE" id="PS50885"/>
    </source>
</evidence>
<comment type="catalytic activity">
    <reaction evidence="1">
        <text>ATP + protein L-histidine = ADP + protein N-phospho-L-histidine.</text>
        <dbReference type="EC" id="2.7.13.3"/>
    </reaction>
</comment>
<accession>A0A9X2VT79</accession>
<comment type="caution">
    <text evidence="15">The sequence shown here is derived from an EMBL/GenBank/DDBJ whole genome shotgun (WGS) entry which is preliminary data.</text>
</comment>
<evidence type="ECO:0000256" key="5">
    <source>
        <dbReference type="ARBA" id="ARBA00022679"/>
    </source>
</evidence>
<keyword evidence="16" id="KW-1185">Reference proteome</keyword>
<dbReference type="PANTHER" id="PTHR45436:SF5">
    <property type="entry name" value="SENSOR HISTIDINE KINASE TRCS"/>
    <property type="match status" value="1"/>
</dbReference>
<dbReference type="SMART" id="SM00387">
    <property type="entry name" value="HATPase_c"/>
    <property type="match status" value="1"/>
</dbReference>
<dbReference type="GO" id="GO:0005886">
    <property type="term" value="C:plasma membrane"/>
    <property type="evidence" value="ECO:0007669"/>
    <property type="project" value="UniProtKB-SubCell"/>
</dbReference>
<dbReference type="AlphaFoldDB" id="A0A9X2VT79"/>
<evidence type="ECO:0000256" key="1">
    <source>
        <dbReference type="ARBA" id="ARBA00000085"/>
    </source>
</evidence>
<dbReference type="Gene3D" id="6.10.340.10">
    <property type="match status" value="1"/>
</dbReference>
<dbReference type="PROSITE" id="PS50109">
    <property type="entry name" value="HIS_KIN"/>
    <property type="match status" value="1"/>
</dbReference>
<feature type="transmembrane region" description="Helical" evidence="12">
    <location>
        <begin position="153"/>
        <end position="172"/>
    </location>
</feature>
<evidence type="ECO:0000256" key="4">
    <source>
        <dbReference type="ARBA" id="ARBA00022553"/>
    </source>
</evidence>
<dbReference type="CDD" id="cd00075">
    <property type="entry name" value="HATPase"/>
    <property type="match status" value="1"/>
</dbReference>
<feature type="transmembrane region" description="Helical" evidence="12">
    <location>
        <begin position="12"/>
        <end position="34"/>
    </location>
</feature>
<evidence type="ECO:0000313" key="15">
    <source>
        <dbReference type="EMBL" id="MCS7481902.1"/>
    </source>
</evidence>
<keyword evidence="11" id="KW-0175">Coiled coil</keyword>
<dbReference type="CDD" id="cd00082">
    <property type="entry name" value="HisKA"/>
    <property type="match status" value="1"/>
</dbReference>
<dbReference type="SMART" id="SM00304">
    <property type="entry name" value="HAMP"/>
    <property type="match status" value="1"/>
</dbReference>
<dbReference type="PRINTS" id="PR00344">
    <property type="entry name" value="BCTRLSENSOR"/>
</dbReference>
<dbReference type="GO" id="GO:0000155">
    <property type="term" value="F:phosphorelay sensor kinase activity"/>
    <property type="evidence" value="ECO:0007669"/>
    <property type="project" value="InterPro"/>
</dbReference>
<dbReference type="Gene3D" id="3.30.565.10">
    <property type="entry name" value="Histidine kinase-like ATPase, C-terminal domain"/>
    <property type="match status" value="1"/>
</dbReference>
<protein>
    <recommendedName>
        <fullName evidence="3">histidine kinase</fullName>
        <ecNumber evidence="3">2.7.13.3</ecNumber>
    </recommendedName>
</protein>
<dbReference type="EC" id="2.7.13.3" evidence="3"/>
<dbReference type="PANTHER" id="PTHR45436">
    <property type="entry name" value="SENSOR HISTIDINE KINASE YKOH"/>
    <property type="match status" value="1"/>
</dbReference>
<feature type="coiled-coil region" evidence="11">
    <location>
        <begin position="269"/>
        <end position="296"/>
    </location>
</feature>
<dbReference type="SUPFAM" id="SSF158472">
    <property type="entry name" value="HAMP domain-like"/>
    <property type="match status" value="1"/>
</dbReference>
<evidence type="ECO:0000256" key="7">
    <source>
        <dbReference type="ARBA" id="ARBA00022777"/>
    </source>
</evidence>
<dbReference type="Pfam" id="PF00672">
    <property type="entry name" value="HAMP"/>
    <property type="match status" value="1"/>
</dbReference>
<dbReference type="SUPFAM" id="SSF47384">
    <property type="entry name" value="Homodimeric domain of signal transducing histidine kinase"/>
    <property type="match status" value="1"/>
</dbReference>
<dbReference type="InterPro" id="IPR050428">
    <property type="entry name" value="TCS_sensor_his_kinase"/>
</dbReference>
<dbReference type="FunFam" id="1.10.287.130:FF:000001">
    <property type="entry name" value="Two-component sensor histidine kinase"/>
    <property type="match status" value="1"/>
</dbReference>
<dbReference type="PROSITE" id="PS50885">
    <property type="entry name" value="HAMP"/>
    <property type="match status" value="1"/>
</dbReference>
<dbReference type="PROSITE" id="PS51257">
    <property type="entry name" value="PROKAR_LIPOPROTEIN"/>
    <property type="match status" value="1"/>
</dbReference>
<evidence type="ECO:0000256" key="8">
    <source>
        <dbReference type="ARBA" id="ARBA00022989"/>
    </source>
</evidence>
<dbReference type="Proteomes" id="UP001141259">
    <property type="component" value="Unassembled WGS sequence"/>
</dbReference>
<dbReference type="SUPFAM" id="SSF55874">
    <property type="entry name" value="ATPase domain of HSP90 chaperone/DNA topoisomerase II/histidine kinase"/>
    <property type="match status" value="1"/>
</dbReference>
<dbReference type="InterPro" id="IPR036890">
    <property type="entry name" value="HATPase_C_sf"/>
</dbReference>
<dbReference type="InterPro" id="IPR003594">
    <property type="entry name" value="HATPase_dom"/>
</dbReference>
<evidence type="ECO:0000256" key="3">
    <source>
        <dbReference type="ARBA" id="ARBA00012438"/>
    </source>
</evidence>
<gene>
    <name evidence="15" type="ORF">NZH93_34030</name>
</gene>
<dbReference type="EMBL" id="JANYMP010000020">
    <property type="protein sequence ID" value="MCS7481902.1"/>
    <property type="molecule type" value="Genomic_DNA"/>
</dbReference>
<feature type="domain" description="Histidine kinase" evidence="13">
    <location>
        <begin position="242"/>
        <end position="461"/>
    </location>
</feature>
<evidence type="ECO:0000256" key="10">
    <source>
        <dbReference type="ARBA" id="ARBA00023136"/>
    </source>
</evidence>
<dbReference type="Pfam" id="PF02518">
    <property type="entry name" value="HATPase_c"/>
    <property type="match status" value="1"/>
</dbReference>
<feature type="domain" description="HAMP" evidence="14">
    <location>
        <begin position="173"/>
        <end position="227"/>
    </location>
</feature>
<dbReference type="RefSeq" id="WP_259627382.1">
    <property type="nucleotide sequence ID" value="NZ_JANYMP010000020.1"/>
</dbReference>
<evidence type="ECO:0000259" key="13">
    <source>
        <dbReference type="PROSITE" id="PS50109"/>
    </source>
</evidence>
<keyword evidence="6 12" id="KW-0812">Transmembrane</keyword>
<keyword evidence="10 12" id="KW-0472">Membrane</keyword>
<sequence length="464" mass="48666">MTAVGRLPLSARLLLITVVLLAIGLVVACALVLASLRAPLVKRVDNQLSVATELVSRFSPETVAALRPGAEPAANTALDLVTDVHVVYSFADGSPDRAFRIGPPGDPVSVFDPDEWRVRVVPARYPGGDGVTLTVAASLKDVDAVVDRVRVNCYLIGSVLLAVLTALGYFALRAGLRPLRLVEATSAAIAAGDTGRRVPEVAAPSTEVGSLAVTFNDMLDRLDEAAAARAESEARARRFVADASHELRTPLAGISGSTELYRMGALPERADVDRMMDRIERESRRLERLVDDLLLLARFDEAAPAPRLEPMDLRAVAVDALHDLRALDPTRPVALTGPGGGPVGPAPVLGDEARLRQVVTNLIGNAVHHTPAGTAVRVGVGMVDGWGVVEVADSGPGLTEEQVGRVFERFYRTDGSRSRVDGGGSGLGLAIARTLVAAQGGRLTATSGPGAIFTVALPGAEPQE</sequence>
<evidence type="ECO:0000256" key="6">
    <source>
        <dbReference type="ARBA" id="ARBA00022692"/>
    </source>
</evidence>